<dbReference type="EMBL" id="QZWG01000009">
    <property type="protein sequence ID" value="RZB90857.1"/>
    <property type="molecule type" value="Genomic_DNA"/>
</dbReference>
<comment type="caution">
    <text evidence="1">The sequence shown here is derived from an EMBL/GenBank/DDBJ whole genome shotgun (WGS) entry which is preliminary data.</text>
</comment>
<keyword evidence="2" id="KW-1185">Reference proteome</keyword>
<sequence length="73" mass="8390">MKFTNLLSHLCFGSTRIPIARPKNDIMEHLTLGDFGPTGVWFSLAIKVIERSIHLQVFWLNDRVVRLGQNVIQ</sequence>
<proteinExistence type="predicted"/>
<protein>
    <submittedName>
        <fullName evidence="1">Uncharacterized protein</fullName>
    </submittedName>
</protein>
<dbReference type="AlphaFoldDB" id="A0A445IXI1"/>
<dbReference type="Proteomes" id="UP000289340">
    <property type="component" value="Chromosome 9"/>
</dbReference>
<accession>A0A445IXI1</accession>
<evidence type="ECO:0000313" key="2">
    <source>
        <dbReference type="Proteomes" id="UP000289340"/>
    </source>
</evidence>
<organism evidence="1 2">
    <name type="scientific">Glycine soja</name>
    <name type="common">Wild soybean</name>
    <dbReference type="NCBI Taxonomy" id="3848"/>
    <lineage>
        <taxon>Eukaryota</taxon>
        <taxon>Viridiplantae</taxon>
        <taxon>Streptophyta</taxon>
        <taxon>Embryophyta</taxon>
        <taxon>Tracheophyta</taxon>
        <taxon>Spermatophyta</taxon>
        <taxon>Magnoliopsida</taxon>
        <taxon>eudicotyledons</taxon>
        <taxon>Gunneridae</taxon>
        <taxon>Pentapetalae</taxon>
        <taxon>rosids</taxon>
        <taxon>fabids</taxon>
        <taxon>Fabales</taxon>
        <taxon>Fabaceae</taxon>
        <taxon>Papilionoideae</taxon>
        <taxon>50 kb inversion clade</taxon>
        <taxon>NPAAA clade</taxon>
        <taxon>indigoferoid/millettioid clade</taxon>
        <taxon>Phaseoleae</taxon>
        <taxon>Glycine</taxon>
        <taxon>Glycine subgen. Soja</taxon>
    </lineage>
</organism>
<name>A0A445IXI1_GLYSO</name>
<gene>
    <name evidence="1" type="ORF">D0Y65_023329</name>
</gene>
<reference evidence="1 2" key="1">
    <citation type="submission" date="2018-09" db="EMBL/GenBank/DDBJ databases">
        <title>A high-quality reference genome of wild soybean provides a powerful tool to mine soybean genomes.</title>
        <authorList>
            <person name="Xie M."/>
            <person name="Chung C.Y.L."/>
            <person name="Li M.-W."/>
            <person name="Wong F.-L."/>
            <person name="Chan T.-F."/>
            <person name="Lam H.-M."/>
        </authorList>
    </citation>
    <scope>NUCLEOTIDE SEQUENCE [LARGE SCALE GENOMIC DNA]</scope>
    <source>
        <strain evidence="2">cv. W05</strain>
        <tissue evidence="1">Hypocotyl of etiolated seedlings</tissue>
    </source>
</reference>
<evidence type="ECO:0000313" key="1">
    <source>
        <dbReference type="EMBL" id="RZB90857.1"/>
    </source>
</evidence>